<dbReference type="STRING" id="56723.ENSLBEP00000032596"/>
<feature type="chain" id="PRO_5025088020" description="Carbonic anhydrase" evidence="7">
    <location>
        <begin position="20"/>
        <end position="312"/>
    </location>
</feature>
<dbReference type="PANTHER" id="PTHR18952">
    <property type="entry name" value="CARBONIC ANHYDRASE"/>
    <property type="match status" value="1"/>
</dbReference>
<comment type="cofactor">
    <cofactor evidence="7">
        <name>Zn(2+)</name>
        <dbReference type="ChEBI" id="CHEBI:29105"/>
    </cofactor>
</comment>
<evidence type="ECO:0000256" key="5">
    <source>
        <dbReference type="ARBA" id="ARBA00023180"/>
    </source>
</evidence>
<proteinExistence type="inferred from homology"/>
<dbReference type="InParanoid" id="A0A3Q3GH59"/>
<dbReference type="PROSITE" id="PS51144">
    <property type="entry name" value="ALPHA_CA_2"/>
    <property type="match status" value="1"/>
</dbReference>
<dbReference type="InterPro" id="IPR018338">
    <property type="entry name" value="Carbonic_anhydrase_a-class_CS"/>
</dbReference>
<evidence type="ECO:0000313" key="9">
    <source>
        <dbReference type="Ensembl" id="ENSLBEP00000032596.1"/>
    </source>
</evidence>
<keyword evidence="5" id="KW-0325">Glycoprotein</keyword>
<dbReference type="InterPro" id="IPR023561">
    <property type="entry name" value="Carbonic_anhydrase_a-class"/>
</dbReference>
<evidence type="ECO:0000256" key="2">
    <source>
        <dbReference type="ARBA" id="ARBA00012925"/>
    </source>
</evidence>
<dbReference type="FunFam" id="3.10.200.10:FF:000003">
    <property type="entry name" value="Carbonic anhydrase 12"/>
    <property type="match status" value="1"/>
</dbReference>
<protein>
    <recommendedName>
        <fullName evidence="2 7">Carbonic anhydrase</fullName>
        <ecNumber evidence="2 7">4.2.1.1</ecNumber>
    </recommendedName>
</protein>
<name>A0A3Q3GH59_9LABR</name>
<evidence type="ECO:0000256" key="6">
    <source>
        <dbReference type="ARBA" id="ARBA00023239"/>
    </source>
</evidence>
<dbReference type="Ensembl" id="ENSLBET00000034053.1">
    <property type="protein sequence ID" value="ENSLBEP00000032596.1"/>
    <property type="gene ID" value="ENSLBEG00000024566.1"/>
</dbReference>
<evidence type="ECO:0000256" key="4">
    <source>
        <dbReference type="ARBA" id="ARBA00022833"/>
    </source>
</evidence>
<dbReference type="CTD" id="791844"/>
<evidence type="ECO:0000313" key="10">
    <source>
        <dbReference type="Proteomes" id="UP000261660"/>
    </source>
</evidence>
<evidence type="ECO:0000256" key="1">
    <source>
        <dbReference type="ARBA" id="ARBA00010718"/>
    </source>
</evidence>
<reference evidence="9" key="1">
    <citation type="submission" date="2025-08" db="UniProtKB">
        <authorList>
            <consortium name="Ensembl"/>
        </authorList>
    </citation>
    <scope>IDENTIFICATION</scope>
</reference>
<dbReference type="RefSeq" id="XP_020496094.1">
    <property type="nucleotide sequence ID" value="XM_020640438.3"/>
</dbReference>
<reference evidence="9" key="2">
    <citation type="submission" date="2025-09" db="UniProtKB">
        <authorList>
            <consortium name="Ensembl"/>
        </authorList>
    </citation>
    <scope>IDENTIFICATION</scope>
</reference>
<keyword evidence="6 7" id="KW-0456">Lyase</keyword>
<evidence type="ECO:0000256" key="3">
    <source>
        <dbReference type="ARBA" id="ARBA00022723"/>
    </source>
</evidence>
<sequence>MKWLVAVLAVCALVSSAHCASDSVAWCYHLPQCSYTTWPTIATQFCNGTRQSPIDIVTSDVKENSNLSAFNFVNFDSTTAMSKIENTGKTIKVILNSGLTVSGGDLPQTFESLQFHLHWGNGTSIPGSEHTVNGKRYPMEMHIVNIGASFNGNTTLAVADPKGLAALGFFIEVGNSPGQPESWRNLSSYLSSIRNQGEEVSIIPGFSINDLLFGVNLDSYYRYLGSLTTPNCNEAVVWTVFKDPIKVSSEIINLFSELPRIGNNESQVMLNVFRGIQPAQEVTTQARETTSSSSKACYSLVLMALGLTLGRH</sequence>
<dbReference type="InterPro" id="IPR001148">
    <property type="entry name" value="CA_dom"/>
</dbReference>
<dbReference type="OrthoDB" id="429145at2759"/>
<dbReference type="GO" id="GO:0004089">
    <property type="term" value="F:carbonate dehydratase activity"/>
    <property type="evidence" value="ECO:0007669"/>
    <property type="project" value="UniProtKB-UniRule"/>
</dbReference>
<dbReference type="Gene3D" id="3.10.200.10">
    <property type="entry name" value="Alpha carbonic anhydrase"/>
    <property type="match status" value="1"/>
</dbReference>
<dbReference type="GO" id="GO:0005886">
    <property type="term" value="C:plasma membrane"/>
    <property type="evidence" value="ECO:0007669"/>
    <property type="project" value="TreeGrafter"/>
</dbReference>
<organism evidence="9 10">
    <name type="scientific">Labrus bergylta</name>
    <name type="common">ballan wrasse</name>
    <dbReference type="NCBI Taxonomy" id="56723"/>
    <lineage>
        <taxon>Eukaryota</taxon>
        <taxon>Metazoa</taxon>
        <taxon>Chordata</taxon>
        <taxon>Craniata</taxon>
        <taxon>Vertebrata</taxon>
        <taxon>Euteleostomi</taxon>
        <taxon>Actinopterygii</taxon>
        <taxon>Neopterygii</taxon>
        <taxon>Teleostei</taxon>
        <taxon>Neoteleostei</taxon>
        <taxon>Acanthomorphata</taxon>
        <taxon>Eupercaria</taxon>
        <taxon>Labriformes</taxon>
        <taxon>Labridae</taxon>
        <taxon>Labrus</taxon>
    </lineage>
</organism>
<dbReference type="Proteomes" id="UP000261660">
    <property type="component" value="Unplaced"/>
</dbReference>
<dbReference type="GeneTree" id="ENSGT00940000164039"/>
<comment type="catalytic activity">
    <reaction evidence="7">
        <text>hydrogencarbonate + H(+) = CO2 + H2O</text>
        <dbReference type="Rhea" id="RHEA:10748"/>
        <dbReference type="ChEBI" id="CHEBI:15377"/>
        <dbReference type="ChEBI" id="CHEBI:15378"/>
        <dbReference type="ChEBI" id="CHEBI:16526"/>
        <dbReference type="ChEBI" id="CHEBI:17544"/>
        <dbReference type="EC" id="4.2.1.1"/>
    </reaction>
</comment>
<dbReference type="GO" id="GO:0008270">
    <property type="term" value="F:zinc ion binding"/>
    <property type="evidence" value="ECO:0007669"/>
    <property type="project" value="UniProtKB-UniRule"/>
</dbReference>
<feature type="domain" description="Alpha-carbonic anhydrase" evidence="8">
    <location>
        <begin position="24"/>
        <end position="288"/>
    </location>
</feature>
<evidence type="ECO:0000256" key="7">
    <source>
        <dbReference type="RuleBase" id="RU367011"/>
    </source>
</evidence>
<dbReference type="InterPro" id="IPR036398">
    <property type="entry name" value="CA_dom_sf"/>
</dbReference>
<dbReference type="PANTHER" id="PTHR18952:SF200">
    <property type="entry name" value="CARBONIC ANHYDRASE"/>
    <property type="match status" value="1"/>
</dbReference>
<keyword evidence="10" id="KW-1185">Reference proteome</keyword>
<dbReference type="SMART" id="SM01057">
    <property type="entry name" value="Carb_anhydrase"/>
    <property type="match status" value="1"/>
</dbReference>
<dbReference type="RefSeq" id="XP_020496087.1">
    <property type="nucleotide sequence ID" value="XM_020640431.3"/>
</dbReference>
<comment type="function">
    <text evidence="7">Reversible hydration of carbon dioxide.</text>
</comment>
<dbReference type="SUPFAM" id="SSF51069">
    <property type="entry name" value="Carbonic anhydrase"/>
    <property type="match status" value="1"/>
</dbReference>
<keyword evidence="4 7" id="KW-0862">Zinc</keyword>
<dbReference type="Pfam" id="PF00194">
    <property type="entry name" value="Carb_anhydrase"/>
    <property type="match status" value="1"/>
</dbReference>
<dbReference type="EC" id="4.2.1.1" evidence="2 7"/>
<feature type="signal peptide" evidence="7">
    <location>
        <begin position="1"/>
        <end position="19"/>
    </location>
</feature>
<dbReference type="PROSITE" id="PS00162">
    <property type="entry name" value="ALPHA_CA_1"/>
    <property type="match status" value="1"/>
</dbReference>
<dbReference type="AlphaFoldDB" id="A0A3Q3GH59"/>
<dbReference type="GeneID" id="109988837"/>
<keyword evidence="3 7" id="KW-0479">Metal-binding</keyword>
<keyword evidence="7" id="KW-0732">Signal</keyword>
<evidence type="ECO:0000259" key="8">
    <source>
        <dbReference type="PROSITE" id="PS51144"/>
    </source>
</evidence>
<comment type="similarity">
    <text evidence="1 7">Belongs to the alpha-carbonic anhydrase family.</text>
</comment>
<accession>A0A3Q3GH59</accession>